<dbReference type="AlphaFoldDB" id="A0AAW7Z6D1"/>
<name>A0AAW7Z6D1_9ALTE</name>
<reference evidence="2" key="1">
    <citation type="submission" date="2023-07" db="EMBL/GenBank/DDBJ databases">
        <title>Genome content predicts the carbon catabolic preferences of heterotrophic bacteria.</title>
        <authorList>
            <person name="Gralka M."/>
        </authorList>
    </citation>
    <scope>NUCLEOTIDE SEQUENCE</scope>
    <source>
        <strain evidence="2">F2M12</strain>
    </source>
</reference>
<sequence length="64" mass="7043">MNIEQKTNIQELNEKDYTNVYGGMSSFAAFPELGYKIEPENPTPPGIGLDSLNQQPLHTGIFGS</sequence>
<accession>A0AAW7Z6D1</accession>
<organism evidence="2 3">
    <name type="scientific">Alteromonas stellipolaris</name>
    <dbReference type="NCBI Taxonomy" id="233316"/>
    <lineage>
        <taxon>Bacteria</taxon>
        <taxon>Pseudomonadati</taxon>
        <taxon>Pseudomonadota</taxon>
        <taxon>Gammaproteobacteria</taxon>
        <taxon>Alteromonadales</taxon>
        <taxon>Alteromonadaceae</taxon>
        <taxon>Alteromonas/Salinimonas group</taxon>
        <taxon>Alteromonas</taxon>
    </lineage>
</organism>
<feature type="region of interest" description="Disordered" evidence="1">
    <location>
        <begin position="42"/>
        <end position="64"/>
    </location>
</feature>
<proteinExistence type="predicted"/>
<evidence type="ECO:0000313" key="2">
    <source>
        <dbReference type="EMBL" id="MDO6578168.1"/>
    </source>
</evidence>
<evidence type="ECO:0008006" key="4">
    <source>
        <dbReference type="Google" id="ProtNLM"/>
    </source>
</evidence>
<comment type="caution">
    <text evidence="2">The sequence shown here is derived from an EMBL/GenBank/DDBJ whole genome shotgun (WGS) entry which is preliminary data.</text>
</comment>
<gene>
    <name evidence="2" type="ORF">Q4527_12235</name>
</gene>
<dbReference type="RefSeq" id="WP_138118157.1">
    <property type="nucleotide sequence ID" value="NZ_CAXIBE010000053.1"/>
</dbReference>
<protein>
    <recommendedName>
        <fullName evidence="4">Bacteriocin-type signal sequence-containing protein</fullName>
    </recommendedName>
</protein>
<evidence type="ECO:0000313" key="3">
    <source>
        <dbReference type="Proteomes" id="UP001170717"/>
    </source>
</evidence>
<dbReference type="EMBL" id="JAUOQI010000007">
    <property type="protein sequence ID" value="MDO6578168.1"/>
    <property type="molecule type" value="Genomic_DNA"/>
</dbReference>
<evidence type="ECO:0000256" key="1">
    <source>
        <dbReference type="SAM" id="MobiDB-lite"/>
    </source>
</evidence>
<dbReference type="Proteomes" id="UP001170717">
    <property type="component" value="Unassembled WGS sequence"/>
</dbReference>